<dbReference type="AlphaFoldDB" id="A0A3N4JF51"/>
<protein>
    <submittedName>
        <fullName evidence="2">Uncharacterized protein</fullName>
    </submittedName>
</protein>
<keyword evidence="3" id="KW-1185">Reference proteome</keyword>
<feature type="compositionally biased region" description="Basic residues" evidence="1">
    <location>
        <begin position="1"/>
        <end position="10"/>
    </location>
</feature>
<feature type="compositionally biased region" description="Basic residues" evidence="1">
    <location>
        <begin position="30"/>
        <end position="45"/>
    </location>
</feature>
<evidence type="ECO:0000256" key="1">
    <source>
        <dbReference type="SAM" id="MobiDB-lite"/>
    </source>
</evidence>
<sequence>MKKNQTKKLRKPEGQSATEPTAEGTEAKRKQWPKPKKPFQAKKSNRHQEGTKASRKTKVTWKPMRVRTVAPKQAERRSQRPVPYDQLYPGRQNKGKQLKRREAIVRKQTWAFDWVNPPHTLNQP</sequence>
<organism evidence="2 3">
    <name type="scientific">Choiromyces venosus 120613-1</name>
    <dbReference type="NCBI Taxonomy" id="1336337"/>
    <lineage>
        <taxon>Eukaryota</taxon>
        <taxon>Fungi</taxon>
        <taxon>Dikarya</taxon>
        <taxon>Ascomycota</taxon>
        <taxon>Pezizomycotina</taxon>
        <taxon>Pezizomycetes</taxon>
        <taxon>Pezizales</taxon>
        <taxon>Tuberaceae</taxon>
        <taxon>Choiromyces</taxon>
    </lineage>
</organism>
<dbReference type="EMBL" id="ML120427">
    <property type="protein sequence ID" value="RPA95331.1"/>
    <property type="molecule type" value="Genomic_DNA"/>
</dbReference>
<feature type="region of interest" description="Disordered" evidence="1">
    <location>
        <begin position="1"/>
        <end position="99"/>
    </location>
</feature>
<evidence type="ECO:0000313" key="2">
    <source>
        <dbReference type="EMBL" id="RPA95331.1"/>
    </source>
</evidence>
<reference evidence="2 3" key="1">
    <citation type="journal article" date="2018" name="Nat. Ecol. Evol.">
        <title>Pezizomycetes genomes reveal the molecular basis of ectomycorrhizal truffle lifestyle.</title>
        <authorList>
            <person name="Murat C."/>
            <person name="Payen T."/>
            <person name="Noel B."/>
            <person name="Kuo A."/>
            <person name="Morin E."/>
            <person name="Chen J."/>
            <person name="Kohler A."/>
            <person name="Krizsan K."/>
            <person name="Balestrini R."/>
            <person name="Da Silva C."/>
            <person name="Montanini B."/>
            <person name="Hainaut M."/>
            <person name="Levati E."/>
            <person name="Barry K.W."/>
            <person name="Belfiori B."/>
            <person name="Cichocki N."/>
            <person name="Clum A."/>
            <person name="Dockter R.B."/>
            <person name="Fauchery L."/>
            <person name="Guy J."/>
            <person name="Iotti M."/>
            <person name="Le Tacon F."/>
            <person name="Lindquist E.A."/>
            <person name="Lipzen A."/>
            <person name="Malagnac F."/>
            <person name="Mello A."/>
            <person name="Molinier V."/>
            <person name="Miyauchi S."/>
            <person name="Poulain J."/>
            <person name="Riccioni C."/>
            <person name="Rubini A."/>
            <person name="Sitrit Y."/>
            <person name="Splivallo R."/>
            <person name="Traeger S."/>
            <person name="Wang M."/>
            <person name="Zifcakova L."/>
            <person name="Wipf D."/>
            <person name="Zambonelli A."/>
            <person name="Paolocci F."/>
            <person name="Nowrousian M."/>
            <person name="Ottonello S."/>
            <person name="Baldrian P."/>
            <person name="Spatafora J.W."/>
            <person name="Henrissat B."/>
            <person name="Nagy L.G."/>
            <person name="Aury J.M."/>
            <person name="Wincker P."/>
            <person name="Grigoriev I.V."/>
            <person name="Bonfante P."/>
            <person name="Martin F.M."/>
        </authorList>
    </citation>
    <scope>NUCLEOTIDE SEQUENCE [LARGE SCALE GENOMIC DNA]</scope>
    <source>
        <strain evidence="2 3">120613-1</strain>
    </source>
</reference>
<name>A0A3N4JF51_9PEZI</name>
<gene>
    <name evidence="2" type="ORF">L873DRAFT_1325182</name>
</gene>
<accession>A0A3N4JF51</accession>
<proteinExistence type="predicted"/>
<evidence type="ECO:0000313" key="3">
    <source>
        <dbReference type="Proteomes" id="UP000276215"/>
    </source>
</evidence>
<dbReference type="Proteomes" id="UP000276215">
    <property type="component" value="Unassembled WGS sequence"/>
</dbReference>